<dbReference type="PROSITE" id="PS50031">
    <property type="entry name" value="EH"/>
    <property type="match status" value="2"/>
</dbReference>
<feature type="region of interest" description="Disordered" evidence="2">
    <location>
        <begin position="576"/>
        <end position="598"/>
    </location>
</feature>
<dbReference type="InterPro" id="IPR002048">
    <property type="entry name" value="EF_hand_dom"/>
</dbReference>
<dbReference type="InterPro" id="IPR011992">
    <property type="entry name" value="EF-hand-dom_pair"/>
</dbReference>
<dbReference type="Gene3D" id="1.10.238.10">
    <property type="entry name" value="EF-hand"/>
    <property type="match status" value="2"/>
</dbReference>
<dbReference type="PROSITE" id="PS50222">
    <property type="entry name" value="EF_HAND_2"/>
    <property type="match status" value="4"/>
</dbReference>
<dbReference type="GO" id="GO:0016197">
    <property type="term" value="P:endosomal transport"/>
    <property type="evidence" value="ECO:0007669"/>
    <property type="project" value="TreeGrafter"/>
</dbReference>
<feature type="region of interest" description="Disordered" evidence="2">
    <location>
        <begin position="241"/>
        <end position="280"/>
    </location>
</feature>
<dbReference type="PROSITE" id="PS00018">
    <property type="entry name" value="EF_HAND_1"/>
    <property type="match status" value="1"/>
</dbReference>
<evidence type="ECO:0000313" key="5">
    <source>
        <dbReference type="EMBL" id="MBX08598.1"/>
    </source>
</evidence>
<dbReference type="GO" id="GO:0005886">
    <property type="term" value="C:plasma membrane"/>
    <property type="evidence" value="ECO:0007669"/>
    <property type="project" value="TreeGrafter"/>
</dbReference>
<feature type="domain" description="EH" evidence="3">
    <location>
        <begin position="419"/>
        <end position="502"/>
    </location>
</feature>
<feature type="compositionally biased region" description="Low complexity" evidence="2">
    <location>
        <begin position="385"/>
        <end position="395"/>
    </location>
</feature>
<feature type="compositionally biased region" description="Polar residues" evidence="2">
    <location>
        <begin position="778"/>
        <end position="792"/>
    </location>
</feature>
<dbReference type="GO" id="GO:0005509">
    <property type="term" value="F:calcium ion binding"/>
    <property type="evidence" value="ECO:0007669"/>
    <property type="project" value="InterPro"/>
</dbReference>
<feature type="region of interest" description="Disordered" evidence="2">
    <location>
        <begin position="381"/>
        <end position="413"/>
    </location>
</feature>
<feature type="compositionally biased region" description="Polar residues" evidence="2">
    <location>
        <begin position="401"/>
        <end position="411"/>
    </location>
</feature>
<feature type="compositionally biased region" description="Low complexity" evidence="2">
    <location>
        <begin position="267"/>
        <end position="280"/>
    </location>
</feature>
<feature type="region of interest" description="Disordered" evidence="2">
    <location>
        <begin position="1010"/>
        <end position="1033"/>
    </location>
</feature>
<dbReference type="InterPro" id="IPR018247">
    <property type="entry name" value="EF_Hand_1_Ca_BS"/>
</dbReference>
<dbReference type="InterPro" id="IPR000261">
    <property type="entry name" value="EH_dom"/>
</dbReference>
<feature type="compositionally biased region" description="Low complexity" evidence="2">
    <location>
        <begin position="245"/>
        <end position="260"/>
    </location>
</feature>
<feature type="domain" description="EH" evidence="3">
    <location>
        <begin position="9"/>
        <end position="99"/>
    </location>
</feature>
<evidence type="ECO:0000259" key="3">
    <source>
        <dbReference type="PROSITE" id="PS50031"/>
    </source>
</evidence>
<dbReference type="SMART" id="SM00054">
    <property type="entry name" value="EFh"/>
    <property type="match status" value="4"/>
</dbReference>
<feature type="region of interest" description="Disordered" evidence="2">
    <location>
        <begin position="768"/>
        <end position="851"/>
    </location>
</feature>
<feature type="compositionally biased region" description="Polar residues" evidence="2">
    <location>
        <begin position="576"/>
        <end position="588"/>
    </location>
</feature>
<dbReference type="EMBL" id="GGEC01028114">
    <property type="protein sequence ID" value="MBX08598.1"/>
    <property type="molecule type" value="Transcribed_RNA"/>
</dbReference>
<organism evidence="5">
    <name type="scientific">Rhizophora mucronata</name>
    <name type="common">Asiatic mangrove</name>
    <dbReference type="NCBI Taxonomy" id="61149"/>
    <lineage>
        <taxon>Eukaryota</taxon>
        <taxon>Viridiplantae</taxon>
        <taxon>Streptophyta</taxon>
        <taxon>Embryophyta</taxon>
        <taxon>Tracheophyta</taxon>
        <taxon>Spermatophyta</taxon>
        <taxon>Magnoliopsida</taxon>
        <taxon>eudicotyledons</taxon>
        <taxon>Gunneridae</taxon>
        <taxon>Pentapetalae</taxon>
        <taxon>rosids</taxon>
        <taxon>fabids</taxon>
        <taxon>Malpighiales</taxon>
        <taxon>Rhizophoraceae</taxon>
        <taxon>Rhizophora</taxon>
    </lineage>
</organism>
<dbReference type="GO" id="GO:0006897">
    <property type="term" value="P:endocytosis"/>
    <property type="evidence" value="ECO:0007669"/>
    <property type="project" value="TreeGrafter"/>
</dbReference>
<feature type="region of interest" description="Disordered" evidence="2">
    <location>
        <begin position="178"/>
        <end position="208"/>
    </location>
</feature>
<reference evidence="5" key="1">
    <citation type="submission" date="2018-02" db="EMBL/GenBank/DDBJ databases">
        <title>Rhizophora mucronata_Transcriptome.</title>
        <authorList>
            <person name="Meera S.P."/>
            <person name="Sreeshan A."/>
            <person name="Augustine A."/>
        </authorList>
    </citation>
    <scope>NUCLEOTIDE SEQUENCE</scope>
    <source>
        <tissue evidence="5">Leaf</tissue>
    </source>
</reference>
<dbReference type="SMART" id="SM00027">
    <property type="entry name" value="EH"/>
    <property type="match status" value="2"/>
</dbReference>
<evidence type="ECO:0000259" key="4">
    <source>
        <dbReference type="PROSITE" id="PS50222"/>
    </source>
</evidence>
<evidence type="ECO:0000256" key="1">
    <source>
        <dbReference type="ARBA" id="ARBA00022837"/>
    </source>
</evidence>
<dbReference type="AlphaFoldDB" id="A0A2P2KSA9"/>
<dbReference type="Pfam" id="PF12763">
    <property type="entry name" value="EH"/>
    <property type="match status" value="2"/>
</dbReference>
<dbReference type="PANTHER" id="PTHR11216">
    <property type="entry name" value="EH DOMAIN"/>
    <property type="match status" value="1"/>
</dbReference>
<dbReference type="GO" id="GO:0005634">
    <property type="term" value="C:nucleus"/>
    <property type="evidence" value="ECO:0007669"/>
    <property type="project" value="TreeGrafter"/>
</dbReference>
<evidence type="ECO:0000256" key="2">
    <source>
        <dbReference type="SAM" id="MobiDB-lite"/>
    </source>
</evidence>
<name>A0A2P2KSA9_RHIMU</name>
<sequence>MAGQNQGVNMDQFEAYFRRADLDGDGRISGAEAVSFFQGSNLPKQVLAQIWMHADRSGTGFLGRPEFYNALKLVTVAQSKRDLTPDIVKAALYGPAAAKIPAPKINLAAIPRQQVNSMAPPASSPQITQGASSAPQTFAFRGPGVPNVNVNHHYFHSQQSQLMRPAQAVPPVAPVRPAQGDTGHEFSRGGSMMGQSHALPNSAASHPPKSMPNVGAITGISNSNVSTDWFSGRTGGSVAGHTWVSSSTPTSTLQPPSLHSVPSQPTANNSNALGASGNGSATRSFFEGDAFSVDPFKAKQETSLPTYSASTAAASSTPVAVSSGIHPPTKSNSLDSLQSAFAMQPLGGQRQQTQSLPNSGQQGSAPYSSLLASSGILFNSGQQVSAPNSSSPASSGVTVGVANSSDSSQLSWPKMKQSDIQKYTKVFMEVDTDRDGRITGEQARNLFLSWRLPREVLKQVWDLSDQDNDSMLSVREFCFALYLMERYREGRSLPASLPSNIMFDETLLTMTGQPKATYGNVARGPGFGQQPQVGVQPKASVAGLQPPVSGGTPLPDSAMMPNQHTKAQVLQDSFLNQHDSGGQTSGNSLPRVGTASEQKVDKPENVILDSKEKIEFYRTKMQDLILYKSRCDNRLNEITERAKADKGEAEVLGKKYEERYKQVAEVASKLTIEEATFRDIQERKLELHQAIVNIDRGGSTDGILQVRADRIQSDLDELLKALTERAKKHGIEIKSSAVIELPIGWQPGIQEGAVPWDEDWDKFEDQGFDNELSIDGKNVSSTSQQKLPSNGDLTHDPFTNGDGKSENSLNTGGHAVESESAYTHSEDESARSPQGSPVGRTTSDSPSHDFSDVFEKSAEADAEAHRSFDESMWGAFDTPDDTDSAWGFNHTGAKEMDSEKHRDFFESSDIDVKPVRMESPSGESAFQKRSLFFEDSVPTTPASRFGNSPRYSEAGDNFDNFSRFDSFSMYEGGNSPKQERFTRFDSINSTKDFGQSHAFSSFDEADPFGSSGPFKVSSDNQTSKKSSESWGAF</sequence>
<dbReference type="PANTHER" id="PTHR11216:SF137">
    <property type="entry name" value="CALCIUM-BINDING EF HAND FAMILY PROTEIN"/>
    <property type="match status" value="1"/>
</dbReference>
<accession>A0A2P2KSA9</accession>
<feature type="domain" description="EF-hand" evidence="4">
    <location>
        <begin position="418"/>
        <end position="453"/>
    </location>
</feature>
<dbReference type="GO" id="GO:0005737">
    <property type="term" value="C:cytoplasm"/>
    <property type="evidence" value="ECO:0007669"/>
    <property type="project" value="TreeGrafter"/>
</dbReference>
<dbReference type="CDD" id="cd00052">
    <property type="entry name" value="EH"/>
    <property type="match status" value="2"/>
</dbReference>
<feature type="compositionally biased region" description="Polar residues" evidence="2">
    <location>
        <begin position="831"/>
        <end position="845"/>
    </location>
</feature>
<feature type="region of interest" description="Disordered" evidence="2">
    <location>
        <begin position="346"/>
        <end position="365"/>
    </location>
</feature>
<keyword evidence="1" id="KW-0106">Calcium</keyword>
<dbReference type="SUPFAM" id="SSF47473">
    <property type="entry name" value="EF-hand"/>
    <property type="match status" value="2"/>
</dbReference>
<proteinExistence type="predicted"/>
<protein>
    <submittedName>
        <fullName evidence="5">Uncharacterized protein MANES_18G003700</fullName>
    </submittedName>
</protein>
<feature type="domain" description="EF-hand" evidence="4">
    <location>
        <begin position="8"/>
        <end position="43"/>
    </location>
</feature>
<feature type="domain" description="EF-hand" evidence="4">
    <location>
        <begin position="455"/>
        <end position="487"/>
    </location>
</feature>
<feature type="domain" description="EF-hand" evidence="4">
    <location>
        <begin position="44"/>
        <end position="77"/>
    </location>
</feature>
<feature type="compositionally biased region" description="Polar residues" evidence="2">
    <location>
        <begin position="349"/>
        <end position="365"/>
    </location>
</feature>